<organism evidence="1">
    <name type="scientific">Glycine soja</name>
    <name type="common">Wild soybean</name>
    <dbReference type="NCBI Taxonomy" id="3848"/>
    <lineage>
        <taxon>Eukaryota</taxon>
        <taxon>Viridiplantae</taxon>
        <taxon>Streptophyta</taxon>
        <taxon>Embryophyta</taxon>
        <taxon>Tracheophyta</taxon>
        <taxon>Spermatophyta</taxon>
        <taxon>Magnoliopsida</taxon>
        <taxon>eudicotyledons</taxon>
        <taxon>Gunneridae</taxon>
        <taxon>Pentapetalae</taxon>
        <taxon>rosids</taxon>
        <taxon>fabids</taxon>
        <taxon>Fabales</taxon>
        <taxon>Fabaceae</taxon>
        <taxon>Papilionoideae</taxon>
        <taxon>50 kb inversion clade</taxon>
        <taxon>NPAAA clade</taxon>
        <taxon>indigoferoid/millettioid clade</taxon>
        <taxon>Phaseoleae</taxon>
        <taxon>Glycine</taxon>
        <taxon>Glycine subgen. Soja</taxon>
    </lineage>
</organism>
<name>A0A0B2RLK3_GLYSO</name>
<protein>
    <submittedName>
        <fullName evidence="1">Uncharacterized protein</fullName>
    </submittedName>
</protein>
<dbReference type="AlphaFoldDB" id="A0A0B2RLK3"/>
<reference evidence="1" key="1">
    <citation type="submission" date="2014-07" db="EMBL/GenBank/DDBJ databases">
        <title>Identification of a novel salt tolerance gene in wild soybean by whole-genome sequencing.</title>
        <authorList>
            <person name="Lam H.-M."/>
            <person name="Qi X."/>
            <person name="Li M.-W."/>
            <person name="Liu X."/>
            <person name="Xie M."/>
            <person name="Ni M."/>
            <person name="Xu X."/>
        </authorList>
    </citation>
    <scope>NUCLEOTIDE SEQUENCE [LARGE SCALE GENOMIC DNA]</scope>
    <source>
        <tissue evidence="1">Root</tissue>
    </source>
</reference>
<dbReference type="Proteomes" id="UP000053555">
    <property type="component" value="Unassembled WGS sequence"/>
</dbReference>
<dbReference type="EMBL" id="KN649919">
    <property type="protein sequence ID" value="KHN32888.1"/>
    <property type="molecule type" value="Genomic_DNA"/>
</dbReference>
<proteinExistence type="predicted"/>
<gene>
    <name evidence="1" type="ORF">glysoja_039460</name>
</gene>
<evidence type="ECO:0000313" key="1">
    <source>
        <dbReference type="EMBL" id="KHN32888.1"/>
    </source>
</evidence>
<sequence>MVNPRTFFGLCCKDWGTRGDLRYISCRGHWWSQGLILIEFFFCMCLCRFVPVTHIQVSNPGNQIELSGRKLVIDSR</sequence>
<accession>A0A0B2RLK3</accession>